<organism evidence="1 2">
    <name type="scientific">Clonostachys rosea f. rosea IK726</name>
    <dbReference type="NCBI Taxonomy" id="1349383"/>
    <lineage>
        <taxon>Eukaryota</taxon>
        <taxon>Fungi</taxon>
        <taxon>Dikarya</taxon>
        <taxon>Ascomycota</taxon>
        <taxon>Pezizomycotina</taxon>
        <taxon>Sordariomycetes</taxon>
        <taxon>Hypocreomycetidae</taxon>
        <taxon>Hypocreales</taxon>
        <taxon>Bionectriaceae</taxon>
        <taxon>Clonostachys</taxon>
    </lineage>
</organism>
<gene>
    <name evidence="1" type="ORF">CRV2_00022261</name>
</gene>
<comment type="caution">
    <text evidence="1">The sequence shown here is derived from an EMBL/GenBank/DDBJ whole genome shotgun (WGS) entry which is preliminary data.</text>
</comment>
<protein>
    <submittedName>
        <fullName evidence="1">Uncharacterized protein</fullName>
    </submittedName>
</protein>
<dbReference type="Proteomes" id="UP000836387">
    <property type="component" value="Unassembled WGS sequence"/>
</dbReference>
<accession>A0ACA9UEK2</accession>
<evidence type="ECO:0000313" key="1">
    <source>
        <dbReference type="EMBL" id="CAG9951124.1"/>
    </source>
</evidence>
<name>A0ACA9UEK2_BIOOC</name>
<reference evidence="1" key="1">
    <citation type="submission" date="2020-04" db="EMBL/GenBank/DDBJ databases">
        <authorList>
            <person name="Broberg M."/>
        </authorList>
    </citation>
    <scope>NUCLEOTIDE SEQUENCE</scope>
</reference>
<dbReference type="EMBL" id="CADEHS020000231">
    <property type="protein sequence ID" value="CAG9951124.1"/>
    <property type="molecule type" value="Genomic_DNA"/>
</dbReference>
<proteinExistence type="predicted"/>
<evidence type="ECO:0000313" key="2">
    <source>
        <dbReference type="Proteomes" id="UP000836387"/>
    </source>
</evidence>
<reference evidence="1" key="2">
    <citation type="submission" date="2021-10" db="EMBL/GenBank/DDBJ databases">
        <authorList>
            <person name="Piombo E."/>
        </authorList>
    </citation>
    <scope>NUCLEOTIDE SEQUENCE</scope>
</reference>
<sequence length="130" mass="14268">MALILRPASTGNVGAAFAGARRDLEDLEERDFDELYELVTRSPKNGVKAGFAHHALSGTGKVGAAFAGARRDLEDEDLVARALEELDERDFWIFTPATLTTPRTLNTRESFCETCTSLEQSNPTFGNRGF</sequence>
<keyword evidence="2" id="KW-1185">Reference proteome</keyword>